<feature type="transmembrane region" description="Helical" evidence="3">
    <location>
        <begin position="70"/>
        <end position="91"/>
    </location>
</feature>
<dbReference type="RefSeq" id="WP_216521048.1">
    <property type="nucleotide sequence ID" value="NZ_JAHLPM010000014.1"/>
</dbReference>
<reference evidence="7 8" key="1">
    <citation type="submission" date="2021-06" db="EMBL/GenBank/DDBJ databases">
        <authorList>
            <person name="Sun Q."/>
            <person name="Li D."/>
        </authorList>
    </citation>
    <scope>NUCLEOTIDE SEQUENCE [LARGE SCALE GENOMIC DNA]</scope>
    <source>
        <strain evidence="7 8">MSJ-40</strain>
    </source>
</reference>
<evidence type="ECO:0000259" key="6">
    <source>
        <dbReference type="Pfam" id="PF21088"/>
    </source>
</evidence>
<comment type="caution">
    <text evidence="7">The sequence shown here is derived from an EMBL/GenBank/DDBJ whole genome shotgun (WGS) entry which is preliminary data.</text>
</comment>
<evidence type="ECO:0000256" key="2">
    <source>
        <dbReference type="ARBA" id="ARBA00022475"/>
    </source>
</evidence>
<dbReference type="Proteomes" id="UP000749471">
    <property type="component" value="Unassembled WGS sequence"/>
</dbReference>
<proteinExistence type="predicted"/>
<dbReference type="InterPro" id="IPR006685">
    <property type="entry name" value="MscS_channel_2nd"/>
</dbReference>
<evidence type="ECO:0000259" key="5">
    <source>
        <dbReference type="Pfam" id="PF21082"/>
    </source>
</evidence>
<evidence type="ECO:0000256" key="1">
    <source>
        <dbReference type="ARBA" id="ARBA00004236"/>
    </source>
</evidence>
<feature type="domain" description="Mechanosensitive ion channel MscS" evidence="4">
    <location>
        <begin position="116"/>
        <end position="178"/>
    </location>
</feature>
<dbReference type="Pfam" id="PF00924">
    <property type="entry name" value="MS_channel_2nd"/>
    <property type="match status" value="1"/>
</dbReference>
<organism evidence="7 8">
    <name type="scientific">Tissierella simiarum</name>
    <dbReference type="NCBI Taxonomy" id="2841534"/>
    <lineage>
        <taxon>Bacteria</taxon>
        <taxon>Bacillati</taxon>
        <taxon>Bacillota</taxon>
        <taxon>Tissierellia</taxon>
        <taxon>Tissierellales</taxon>
        <taxon>Tissierellaceae</taxon>
        <taxon>Tissierella</taxon>
    </lineage>
</organism>
<dbReference type="PANTHER" id="PTHR30460">
    <property type="entry name" value="MODERATE CONDUCTANCE MECHANOSENSITIVE CHANNEL YBIO"/>
    <property type="match status" value="1"/>
</dbReference>
<comment type="subcellular location">
    <subcellularLocation>
        <location evidence="1">Cell membrane</location>
    </subcellularLocation>
</comment>
<name>A0ABS6E9A5_9FIRM</name>
<dbReference type="InterPro" id="IPR049278">
    <property type="entry name" value="MS_channel_C"/>
</dbReference>
<protein>
    <submittedName>
        <fullName evidence="7">Mechanosensitive ion channel family protein</fullName>
    </submittedName>
</protein>
<keyword evidence="8" id="KW-1185">Reference proteome</keyword>
<feature type="transmembrane region" description="Helical" evidence="3">
    <location>
        <begin position="97"/>
        <end position="117"/>
    </location>
</feature>
<evidence type="ECO:0000313" key="7">
    <source>
        <dbReference type="EMBL" id="MBU5439339.1"/>
    </source>
</evidence>
<dbReference type="PANTHER" id="PTHR30460:SF0">
    <property type="entry name" value="MODERATE CONDUCTANCE MECHANOSENSITIVE CHANNEL YBIO"/>
    <property type="match status" value="1"/>
</dbReference>
<feature type="domain" description="Mechanosensitive ion channel MscS C-terminal" evidence="5">
    <location>
        <begin position="187"/>
        <end position="270"/>
    </location>
</feature>
<keyword evidence="3" id="KW-0812">Transmembrane</keyword>
<feature type="domain" description="Mechanosensitive ion channel transmembrane helices 2/3" evidence="6">
    <location>
        <begin position="73"/>
        <end position="114"/>
    </location>
</feature>
<keyword evidence="3" id="KW-1133">Transmembrane helix</keyword>
<keyword evidence="2" id="KW-1003">Cell membrane</keyword>
<dbReference type="InterPro" id="IPR045276">
    <property type="entry name" value="YbiO_bact"/>
</dbReference>
<evidence type="ECO:0000313" key="8">
    <source>
        <dbReference type="Proteomes" id="UP000749471"/>
    </source>
</evidence>
<dbReference type="Pfam" id="PF21082">
    <property type="entry name" value="MS_channel_3rd"/>
    <property type="match status" value="1"/>
</dbReference>
<evidence type="ECO:0000259" key="4">
    <source>
        <dbReference type="Pfam" id="PF00924"/>
    </source>
</evidence>
<keyword evidence="3" id="KW-0472">Membrane</keyword>
<feature type="transmembrane region" description="Helical" evidence="3">
    <location>
        <begin position="27"/>
        <end position="49"/>
    </location>
</feature>
<sequence>MEWLNYFLNFFKNDIGELNFLGKAAKIFIIFFVIKIIVRIINTIIDKFLEKQKKTKFSIDERKANTLNGVLKNIVKYVLYFIGFVMVLEMFDINTSSIIATAGIGGLAIGFGAQSLVKDIITGFFILFEDQFAVGDYVTIGNYEGIVEELGVRVTKIRDFSGELHIIPNSNIQIVTNKTRGAMRALVKISVSYEENIDKVVKVLEKVCEEVKSSSESILEGPTILGVTDLGEYEVVLTIVAKTKPMEQWAVERELRKKAKEAFEKENIEIPYPKRVIFGGKEI</sequence>
<dbReference type="Pfam" id="PF21088">
    <property type="entry name" value="MS_channel_1st"/>
    <property type="match status" value="1"/>
</dbReference>
<dbReference type="InterPro" id="IPR049142">
    <property type="entry name" value="MS_channel_1st"/>
</dbReference>
<dbReference type="EMBL" id="JAHLPM010000014">
    <property type="protein sequence ID" value="MBU5439339.1"/>
    <property type="molecule type" value="Genomic_DNA"/>
</dbReference>
<accession>A0ABS6E9A5</accession>
<evidence type="ECO:0000256" key="3">
    <source>
        <dbReference type="SAM" id="Phobius"/>
    </source>
</evidence>
<gene>
    <name evidence="7" type="ORF">KQI42_15045</name>
</gene>